<dbReference type="PANTHER" id="PTHR11575">
    <property type="entry name" value="5'-NUCLEOTIDASE-RELATED"/>
    <property type="match status" value="1"/>
</dbReference>
<evidence type="ECO:0000259" key="2">
    <source>
        <dbReference type="Pfam" id="PF13435"/>
    </source>
</evidence>
<proteinExistence type="predicted"/>
<name>A0A948RWS1_UNCEI</name>
<evidence type="ECO:0000313" key="4">
    <source>
        <dbReference type="Proteomes" id="UP000777784"/>
    </source>
</evidence>
<accession>A0A948RWS1</accession>
<dbReference type="GO" id="GO:0016787">
    <property type="term" value="F:hydrolase activity"/>
    <property type="evidence" value="ECO:0007669"/>
    <property type="project" value="InterPro"/>
</dbReference>
<dbReference type="InterPro" id="IPR006179">
    <property type="entry name" value="5_nucleotidase/apyrase"/>
</dbReference>
<feature type="domain" description="Cytochrome c-552/4" evidence="2">
    <location>
        <begin position="280"/>
        <end position="347"/>
    </location>
</feature>
<comment type="caution">
    <text evidence="3">The sequence shown here is derived from an EMBL/GenBank/DDBJ whole genome shotgun (WGS) entry which is preliminary data.</text>
</comment>
<dbReference type="SUPFAM" id="SSF48695">
    <property type="entry name" value="Multiheme cytochromes"/>
    <property type="match status" value="1"/>
</dbReference>
<dbReference type="AlphaFoldDB" id="A0A948RWS1"/>
<dbReference type="Proteomes" id="UP000777784">
    <property type="component" value="Unassembled WGS sequence"/>
</dbReference>
<feature type="coiled-coil region" evidence="1">
    <location>
        <begin position="229"/>
        <end position="263"/>
    </location>
</feature>
<dbReference type="InterPro" id="IPR029052">
    <property type="entry name" value="Metallo-depent_PP-like"/>
</dbReference>
<dbReference type="CDD" id="cd08168">
    <property type="entry name" value="Cytochrom_C3"/>
    <property type="match status" value="1"/>
</dbReference>
<dbReference type="InterPro" id="IPR036280">
    <property type="entry name" value="Multihaem_cyt_sf"/>
</dbReference>
<evidence type="ECO:0000313" key="3">
    <source>
        <dbReference type="EMBL" id="MBU2689674.1"/>
    </source>
</evidence>
<dbReference type="Pfam" id="PF13435">
    <property type="entry name" value="Cytochrome_C554"/>
    <property type="match status" value="1"/>
</dbReference>
<keyword evidence="1" id="KW-0175">Coiled coil</keyword>
<sequence>MARRAGLIDALKAEGKTPIQLDLGDFVSSEDVVGEAKNEFIFGIMEEMGTVAATFGERELTEWAQTERFMSRNTIPFVSANLKFIKEGVATPLAEPFIVRTIDDVPIAFVGVIGSSEFTSASLPDDMEIIFEDPLDALPGIIAEAREKAELVVLLSHMDGRSTEKLVQSMPGIDLALVGHRARSDRHPRQVGDVIINESGIRGQWAGVSRLIISTDGRILDWGGDNVPLDTAVNLNADIDKRVENLNTELKLIRQESAKLSSANRDQADNRTRYLGGENCQRCHVKQYDHWKETPHAHAFASLMDEGKAEDKKCLACHVTGIDHPSGFSASKTDPDFRNVQCESCHGFGTDHVRGPEAPKVTEALCVKCHDSKNSPNFNYTEYLKAVLHK</sequence>
<evidence type="ECO:0000256" key="1">
    <source>
        <dbReference type="SAM" id="Coils"/>
    </source>
</evidence>
<dbReference type="SUPFAM" id="SSF56300">
    <property type="entry name" value="Metallo-dependent phosphatases"/>
    <property type="match status" value="1"/>
</dbReference>
<reference evidence="3" key="1">
    <citation type="submission" date="2021-05" db="EMBL/GenBank/DDBJ databases">
        <title>Energy efficiency and biological interactions define the core microbiome of deep oligotrophic groundwater.</title>
        <authorList>
            <person name="Mehrshad M."/>
            <person name="Lopez-Fernandez M."/>
            <person name="Bell E."/>
            <person name="Bernier-Latmani R."/>
            <person name="Bertilsson S."/>
            <person name="Dopson M."/>
        </authorList>
    </citation>
    <scope>NUCLEOTIDE SEQUENCE</scope>
    <source>
        <strain evidence="3">Modern_marine.mb.64</strain>
    </source>
</reference>
<dbReference type="Gene3D" id="1.10.1130.10">
    <property type="entry name" value="Flavocytochrome C3, Chain A"/>
    <property type="match status" value="1"/>
</dbReference>
<dbReference type="GO" id="GO:0009166">
    <property type="term" value="P:nucleotide catabolic process"/>
    <property type="evidence" value="ECO:0007669"/>
    <property type="project" value="InterPro"/>
</dbReference>
<dbReference type="InterPro" id="IPR023155">
    <property type="entry name" value="Cyt_c-552/4"/>
</dbReference>
<dbReference type="PANTHER" id="PTHR11575:SF24">
    <property type="entry name" value="5'-NUCLEOTIDASE"/>
    <property type="match status" value="1"/>
</dbReference>
<protein>
    <recommendedName>
        <fullName evidence="2">Cytochrome c-552/4 domain-containing protein</fullName>
    </recommendedName>
</protein>
<dbReference type="Gene3D" id="3.60.21.10">
    <property type="match status" value="1"/>
</dbReference>
<gene>
    <name evidence="3" type="ORF">KJ970_02025</name>
</gene>
<organism evidence="3 4">
    <name type="scientific">Eiseniibacteriota bacterium</name>
    <dbReference type="NCBI Taxonomy" id="2212470"/>
    <lineage>
        <taxon>Bacteria</taxon>
        <taxon>Candidatus Eiseniibacteriota</taxon>
    </lineage>
</organism>
<dbReference type="EMBL" id="JAHJDP010000012">
    <property type="protein sequence ID" value="MBU2689674.1"/>
    <property type="molecule type" value="Genomic_DNA"/>
</dbReference>